<reference evidence="1" key="1">
    <citation type="journal article" date="2014" name="Front. Microbiol.">
        <title>High frequency of phylogenetically diverse reductive dehalogenase-homologous genes in deep subseafloor sedimentary metagenomes.</title>
        <authorList>
            <person name="Kawai M."/>
            <person name="Futagami T."/>
            <person name="Toyoda A."/>
            <person name="Takaki Y."/>
            <person name="Nishi S."/>
            <person name="Hori S."/>
            <person name="Arai W."/>
            <person name="Tsubouchi T."/>
            <person name="Morono Y."/>
            <person name="Uchiyama I."/>
            <person name="Ito T."/>
            <person name="Fujiyama A."/>
            <person name="Inagaki F."/>
            <person name="Takami H."/>
        </authorList>
    </citation>
    <scope>NUCLEOTIDE SEQUENCE</scope>
    <source>
        <strain evidence="1">Expedition CK06-06</strain>
    </source>
</reference>
<dbReference type="AlphaFoldDB" id="X1UEG3"/>
<dbReference type="EMBL" id="BARW01028829">
    <property type="protein sequence ID" value="GAJ15903.1"/>
    <property type="molecule type" value="Genomic_DNA"/>
</dbReference>
<proteinExistence type="predicted"/>
<evidence type="ECO:0008006" key="2">
    <source>
        <dbReference type="Google" id="ProtNLM"/>
    </source>
</evidence>
<organism evidence="1">
    <name type="scientific">marine sediment metagenome</name>
    <dbReference type="NCBI Taxonomy" id="412755"/>
    <lineage>
        <taxon>unclassified sequences</taxon>
        <taxon>metagenomes</taxon>
        <taxon>ecological metagenomes</taxon>
    </lineage>
</organism>
<name>X1UEG3_9ZZZZ</name>
<feature type="non-terminal residue" evidence="1">
    <location>
        <position position="1"/>
    </location>
</feature>
<gene>
    <name evidence="1" type="ORF">S12H4_46459</name>
</gene>
<protein>
    <recommendedName>
        <fullName evidence="2">DUF11 domain-containing protein</fullName>
    </recommendedName>
</protein>
<evidence type="ECO:0000313" key="1">
    <source>
        <dbReference type="EMBL" id="GAJ15903.1"/>
    </source>
</evidence>
<accession>X1UEG3</accession>
<sequence length="253" mass="27900">LGLSVFISGAPQGIARIGNVLTYTISYHNRSGIALRDVNIKAEFVGEIFDFGTLTTDAKLNTFTNTLIWDETTTPSLKLLEPNDQGRVTAAIGLKRSFPISRMNDKNFALHFTAHIESPSVPYYLQTDTITATTKVVTKLAGLVYIDAQVLYRDASSGILNLGTLPPTVGRPTQYTVHWVIRNHATDIQDTKISAYLPQGVRWTGMVKSNIDSVPLYDEATRDITWNIEYIPATKGVVSVPIEGIFQIEVLPT</sequence>
<comment type="caution">
    <text evidence="1">The sequence shown here is derived from an EMBL/GenBank/DDBJ whole genome shotgun (WGS) entry which is preliminary data.</text>
</comment>
<feature type="non-terminal residue" evidence="1">
    <location>
        <position position="253"/>
    </location>
</feature>